<feature type="transmembrane region" description="Helical" evidence="1">
    <location>
        <begin position="253"/>
        <end position="272"/>
    </location>
</feature>
<protein>
    <submittedName>
        <fullName evidence="2">Uncharacterized protein</fullName>
    </submittedName>
</protein>
<reference evidence="2" key="1">
    <citation type="submission" date="2018-11" db="EMBL/GenBank/DDBJ databases">
        <authorList>
            <consortium name="Pathogen Informatics"/>
        </authorList>
    </citation>
    <scope>NUCLEOTIDE SEQUENCE</scope>
</reference>
<keyword evidence="1" id="KW-1133">Transmembrane helix</keyword>
<dbReference type="AlphaFoldDB" id="A0A448WXB6"/>
<feature type="transmembrane region" description="Helical" evidence="1">
    <location>
        <begin position="213"/>
        <end position="232"/>
    </location>
</feature>
<name>A0A448WXB6_9PLAT</name>
<accession>A0A448WXB6</accession>
<comment type="caution">
    <text evidence="2">The sequence shown here is derived from an EMBL/GenBank/DDBJ whole genome shotgun (WGS) entry which is preliminary data.</text>
</comment>
<keyword evidence="1" id="KW-0812">Transmembrane</keyword>
<evidence type="ECO:0000256" key="1">
    <source>
        <dbReference type="SAM" id="Phobius"/>
    </source>
</evidence>
<dbReference type="EMBL" id="CAAALY010057140">
    <property type="protein sequence ID" value="VEL22560.1"/>
    <property type="molecule type" value="Genomic_DNA"/>
</dbReference>
<gene>
    <name evidence="2" type="ORF">PXEA_LOCUS16000</name>
</gene>
<keyword evidence="3" id="KW-1185">Reference proteome</keyword>
<feature type="transmembrane region" description="Helical" evidence="1">
    <location>
        <begin position="123"/>
        <end position="143"/>
    </location>
</feature>
<keyword evidence="1" id="KW-0472">Membrane</keyword>
<evidence type="ECO:0000313" key="2">
    <source>
        <dbReference type="EMBL" id="VEL22560.1"/>
    </source>
</evidence>
<proteinExistence type="predicted"/>
<feature type="transmembrane region" description="Helical" evidence="1">
    <location>
        <begin position="28"/>
        <end position="52"/>
    </location>
</feature>
<dbReference type="Proteomes" id="UP000784294">
    <property type="component" value="Unassembled WGS sequence"/>
</dbReference>
<feature type="transmembrane region" description="Helical" evidence="1">
    <location>
        <begin position="284"/>
        <end position="305"/>
    </location>
</feature>
<feature type="transmembrane region" description="Helical" evidence="1">
    <location>
        <begin position="150"/>
        <end position="170"/>
    </location>
</feature>
<feature type="transmembrane region" description="Helical" evidence="1">
    <location>
        <begin position="64"/>
        <end position="89"/>
    </location>
</feature>
<sequence>MESNLNLTLLTIQDVVCKTSSARTAVYWTLYVTIVLTTASSIVLTLLLNYSLMRLQGANVGTGFVIANLGLFFSVCLLNICAGILPLTLDLHVTTFSLNSGTNYYLLANLYNNVEVVSQYTRLLRGFLFACIPFSEYILVRFCKLLETPALMVSCSYAIFGSYAVVMAPLCFLSSDNKRFSVCRGPFGGTYIVQQVVDSKAWTRFILVKMLEFALTIPFGVACRLLTLIYAYRIGTNVVSPTGRLSFLKTQTYSLIVMIAGYACLLSFEVVFEGLELFSNGYHGLAFIFRAFTDNLLQIVFILIASSELSFQKVITSSREENRVFLNLAASVEAGLEWLARRLGWAECLVPY</sequence>
<organism evidence="2 3">
    <name type="scientific">Protopolystoma xenopodis</name>
    <dbReference type="NCBI Taxonomy" id="117903"/>
    <lineage>
        <taxon>Eukaryota</taxon>
        <taxon>Metazoa</taxon>
        <taxon>Spiralia</taxon>
        <taxon>Lophotrochozoa</taxon>
        <taxon>Platyhelminthes</taxon>
        <taxon>Monogenea</taxon>
        <taxon>Polyopisthocotylea</taxon>
        <taxon>Polystomatidea</taxon>
        <taxon>Polystomatidae</taxon>
        <taxon>Protopolystoma</taxon>
    </lineage>
</organism>
<evidence type="ECO:0000313" key="3">
    <source>
        <dbReference type="Proteomes" id="UP000784294"/>
    </source>
</evidence>